<feature type="domain" description="WWE" evidence="14">
    <location>
        <begin position="347"/>
        <end position="432"/>
    </location>
</feature>
<evidence type="ECO:0000256" key="10">
    <source>
        <dbReference type="ARBA" id="ARBA00024347"/>
    </source>
</evidence>
<evidence type="ECO:0000256" key="7">
    <source>
        <dbReference type="ARBA" id="ARBA00022771"/>
    </source>
</evidence>
<evidence type="ECO:0000256" key="4">
    <source>
        <dbReference type="ARBA" id="ARBA00022553"/>
    </source>
</evidence>
<dbReference type="Pfam" id="PF25261">
    <property type="entry name" value="zf-CCCH_PARP12"/>
    <property type="match status" value="1"/>
</dbReference>
<keyword evidence="17" id="KW-1185">Reference proteome</keyword>
<reference evidence="16" key="4">
    <citation type="submission" date="2025-09" db="UniProtKB">
        <authorList>
            <consortium name="Ensembl"/>
        </authorList>
    </citation>
    <scope>IDENTIFICATION</scope>
</reference>
<evidence type="ECO:0000256" key="12">
    <source>
        <dbReference type="SAM" id="MobiDB-lite"/>
    </source>
</evidence>
<feature type="domain" description="PARP catalytic" evidence="15">
    <location>
        <begin position="459"/>
        <end position="672"/>
    </location>
</feature>
<dbReference type="Pfam" id="PF00644">
    <property type="entry name" value="PARP"/>
    <property type="match status" value="1"/>
</dbReference>
<dbReference type="GO" id="GO:1990404">
    <property type="term" value="F:NAD+-protein mono-ADP-ribosyltransferase activity"/>
    <property type="evidence" value="ECO:0007669"/>
    <property type="project" value="TreeGrafter"/>
</dbReference>
<evidence type="ECO:0000256" key="11">
    <source>
        <dbReference type="PROSITE-ProRule" id="PRU00723"/>
    </source>
</evidence>
<keyword evidence="5 11" id="KW-0479">Metal-binding</keyword>
<dbReference type="Pfam" id="PF02825">
    <property type="entry name" value="WWE"/>
    <property type="match status" value="1"/>
</dbReference>
<feature type="compositionally biased region" description="Basic residues" evidence="12">
    <location>
        <begin position="832"/>
        <end position="852"/>
    </location>
</feature>
<evidence type="ECO:0000256" key="9">
    <source>
        <dbReference type="ARBA" id="ARBA00023242"/>
    </source>
</evidence>
<feature type="domain" description="C3H1-type" evidence="13">
    <location>
        <begin position="261"/>
        <end position="288"/>
    </location>
</feature>
<feature type="compositionally biased region" description="Polar residues" evidence="12">
    <location>
        <begin position="1020"/>
        <end position="1037"/>
    </location>
</feature>
<evidence type="ECO:0000313" key="16">
    <source>
        <dbReference type="Ensembl" id="ENSAMXP00000036088.1"/>
    </source>
</evidence>
<dbReference type="STRING" id="7994.ENSAMXP00000036088"/>
<proteinExistence type="inferred from homology"/>
<feature type="region of interest" description="Disordered" evidence="12">
    <location>
        <begin position="807"/>
        <end position="864"/>
    </location>
</feature>
<feature type="compositionally biased region" description="Polar residues" evidence="12">
    <location>
        <begin position="901"/>
        <end position="910"/>
    </location>
</feature>
<dbReference type="InterPro" id="IPR057602">
    <property type="entry name" value="Zfn-CCCH_PARP12"/>
</dbReference>
<name>A0A3B1J1L5_ASTMX</name>
<organism evidence="16 17">
    <name type="scientific">Astyanax mexicanus</name>
    <name type="common">Blind cave fish</name>
    <name type="synonym">Astyanax fasciatus mexicanus</name>
    <dbReference type="NCBI Taxonomy" id="7994"/>
    <lineage>
        <taxon>Eukaryota</taxon>
        <taxon>Metazoa</taxon>
        <taxon>Chordata</taxon>
        <taxon>Craniata</taxon>
        <taxon>Vertebrata</taxon>
        <taxon>Euteleostomi</taxon>
        <taxon>Actinopterygii</taxon>
        <taxon>Neopterygii</taxon>
        <taxon>Teleostei</taxon>
        <taxon>Ostariophysi</taxon>
        <taxon>Characiformes</taxon>
        <taxon>Characoidei</taxon>
        <taxon>Acestrorhamphidae</taxon>
        <taxon>Acestrorhamphinae</taxon>
        <taxon>Astyanax</taxon>
    </lineage>
</organism>
<dbReference type="GO" id="GO:0005634">
    <property type="term" value="C:nucleus"/>
    <property type="evidence" value="ECO:0007669"/>
    <property type="project" value="UniProtKB-SubCell"/>
</dbReference>
<dbReference type="PANTHER" id="PTHR45740:SF15">
    <property type="entry name" value="ZINC FINGER CCCH TYPE DOMAIN CONTAINING 1-LIKE"/>
    <property type="match status" value="1"/>
</dbReference>
<feature type="compositionally biased region" description="Polar residues" evidence="12">
    <location>
        <begin position="1080"/>
        <end position="1102"/>
    </location>
</feature>
<feature type="region of interest" description="Disordered" evidence="12">
    <location>
        <begin position="900"/>
        <end position="1168"/>
    </location>
</feature>
<dbReference type="AlphaFoldDB" id="A0A3B1J1L5"/>
<evidence type="ECO:0000313" key="17">
    <source>
        <dbReference type="Proteomes" id="UP000018467"/>
    </source>
</evidence>
<comment type="subcellular location">
    <subcellularLocation>
        <location evidence="2">Cytoplasm</location>
    </subcellularLocation>
    <subcellularLocation>
        <location evidence="1">Nucleus</location>
    </subcellularLocation>
</comment>
<dbReference type="Gene3D" id="3.30.720.50">
    <property type="match status" value="1"/>
</dbReference>
<feature type="compositionally biased region" description="Low complexity" evidence="12">
    <location>
        <begin position="807"/>
        <end position="821"/>
    </location>
</feature>
<feature type="compositionally biased region" description="Low complexity" evidence="12">
    <location>
        <begin position="1111"/>
        <end position="1128"/>
    </location>
</feature>
<dbReference type="InterPro" id="IPR051712">
    <property type="entry name" value="ARTD-AVP"/>
</dbReference>
<keyword evidence="3" id="KW-0963">Cytoplasm</keyword>
<dbReference type="InterPro" id="IPR012317">
    <property type="entry name" value="Poly(ADP-ribose)pol_cat_dom"/>
</dbReference>
<evidence type="ECO:0000256" key="2">
    <source>
        <dbReference type="ARBA" id="ARBA00004496"/>
    </source>
</evidence>
<dbReference type="PANTHER" id="PTHR45740">
    <property type="entry name" value="POLY [ADP-RIBOSE] POLYMERASE"/>
    <property type="match status" value="1"/>
</dbReference>
<dbReference type="GO" id="GO:0005737">
    <property type="term" value="C:cytoplasm"/>
    <property type="evidence" value="ECO:0007669"/>
    <property type="project" value="UniProtKB-SubCell"/>
</dbReference>
<dbReference type="Bgee" id="ENSAMXG00000000821">
    <property type="expression patterns" value="Expressed in intestine and 13 other cell types or tissues"/>
</dbReference>
<dbReference type="PROSITE" id="PS50918">
    <property type="entry name" value="WWE"/>
    <property type="match status" value="1"/>
</dbReference>
<dbReference type="CDD" id="cd01439">
    <property type="entry name" value="TCCD_inducible_PARP_like"/>
    <property type="match status" value="1"/>
</dbReference>
<feature type="compositionally biased region" description="Polar residues" evidence="12">
    <location>
        <begin position="1059"/>
        <end position="1068"/>
    </location>
</feature>
<evidence type="ECO:0000256" key="1">
    <source>
        <dbReference type="ARBA" id="ARBA00004123"/>
    </source>
</evidence>
<feature type="zinc finger region" description="C3H1-type" evidence="11">
    <location>
        <begin position="261"/>
        <end position="288"/>
    </location>
</feature>
<sequence>MQPKFCIVSISLSYTEQHRLHRAQVKRNSAVMQTAALINRILCAHDGRMELEELCGQLIGPVLKDEVEDALKDTDVFVITSEENKVVVAKTKLRLCRVRDCQGCSNLHLCKKYLLGDCPFEKERRGCRFCHDLYSGHNVSVLRQHNLLELDRTELSVILLQSDNTLLPPVCFTYNKGRGEYGHCPDKEACRRLHVCENYIRGTCDGSARCSRCHDFFEPHPVKTLQAKGIPSQLIGSMLTVYKNILAVWDANQVNTSASSSEKSDICLFNIKGYCKQGNRCRQVHFHLPYKWESRERHGWKVLPDNEETERAFCDPNKTYSDGAEPVYFDTMTQGFAEVRRLSTLSSVLNPTFILTTTWIWYWEDENGNWIKYGNNGTHHSSSITSEDLESKYQEDNSATIQFTAGPHSYELNMQDMIQSNQQIGTKRLVRRRPLFLTTEDVQKIKRSQKEFSGHSQNLPRHWDKTKVPEIGFKRVPLRNTTDEFRRIFELFSQTMSGFSVRRIERVQNRSLWSVFQWQADVLRKKNAGKENKKLLFHGTLSRHVDAICQQNIDWRICGVHGTAYGKGSYFARDANYSHRYTNDSGPRCMFVCRVLVGEYTTGLPSHVRPPLKDGGDTVFFDSCVNDINNPSIFVVFEKHQVYPEYLIQYENKAGNNPEHILVEELSQMGLVSSDDESVLHQLSRQSSYSSITSEESVESVCTDPDAVAVTGPAVVPKFHVIRPHRALRSACLKSRPLKCGRVRLTTHSRLIKSSSVRNFPKSRTHQRRLKTSVSLASPENMPTAMNTALSLGAPIATQEWSVLSMSANESSPVPSSAESSTYTNPSDFMRKRNTRKNRPNTRGLLTRRRPKTTSASTSASWSGDIKTSNLVSCQNARPKRQKGVMSPKAICPVTLGTDLSADTKTSNLGERQYARQIRPDMTRSSSETKTSNPVGSQKKARHNRGNMTRSSDDTKTSNPVGSQKNARNNRPNMTRLSADTKTSDSVRNTRQDKPNFNQSTRRLGPGMASTSSSTSTTSPNSAKGQNAKQQRSNLAQTAKGPAPPNSSANLLPADTKTPKSGRSQNVKQEMPRSAGGVSTGATQTSKPATTGNPSQQKSNMTRPARGLNPATSSASSNQSTRSSTSKSVKSDAVKTQSTTPSAKSKSSGAAQKTKTAGKGSKGSTPRR</sequence>
<feature type="compositionally biased region" description="Low complexity" evidence="12">
    <location>
        <begin position="853"/>
        <end position="863"/>
    </location>
</feature>
<evidence type="ECO:0000256" key="6">
    <source>
        <dbReference type="ARBA" id="ARBA00022737"/>
    </source>
</evidence>
<reference evidence="17" key="1">
    <citation type="submission" date="2013-03" db="EMBL/GenBank/DDBJ databases">
        <authorList>
            <person name="Jeffery W."/>
            <person name="Warren W."/>
            <person name="Wilson R.K."/>
        </authorList>
    </citation>
    <scope>NUCLEOTIDE SEQUENCE</scope>
    <source>
        <strain evidence="17">female</strain>
    </source>
</reference>
<reference evidence="16" key="3">
    <citation type="submission" date="2025-08" db="UniProtKB">
        <authorList>
            <consortium name="Ensembl"/>
        </authorList>
    </citation>
    <scope>IDENTIFICATION</scope>
</reference>
<dbReference type="InterPro" id="IPR037197">
    <property type="entry name" value="WWE_dom_sf"/>
</dbReference>
<dbReference type="SUPFAM" id="SSF56399">
    <property type="entry name" value="ADP-ribosylation"/>
    <property type="match status" value="1"/>
</dbReference>
<feature type="compositionally biased region" description="Basic and acidic residues" evidence="12">
    <location>
        <begin position="982"/>
        <end position="994"/>
    </location>
</feature>
<dbReference type="InterPro" id="IPR004170">
    <property type="entry name" value="WWE_dom"/>
</dbReference>
<feature type="compositionally biased region" description="Polar residues" evidence="12">
    <location>
        <begin position="957"/>
        <end position="981"/>
    </location>
</feature>
<dbReference type="InterPro" id="IPR000571">
    <property type="entry name" value="Znf_CCCH"/>
</dbReference>
<dbReference type="Proteomes" id="UP000018467">
    <property type="component" value="Unassembled WGS sequence"/>
</dbReference>
<keyword evidence="4" id="KW-0597">Phosphoprotein</keyword>
<feature type="compositionally biased region" description="Low complexity" evidence="12">
    <location>
        <begin position="1010"/>
        <end position="1019"/>
    </location>
</feature>
<reference evidence="17" key="2">
    <citation type="journal article" date="2014" name="Nat. Commun.">
        <title>The cavefish genome reveals candidate genes for eye loss.</title>
        <authorList>
            <person name="McGaugh S.E."/>
            <person name="Gross J.B."/>
            <person name="Aken B."/>
            <person name="Blin M."/>
            <person name="Borowsky R."/>
            <person name="Chalopin D."/>
            <person name="Hinaux H."/>
            <person name="Jeffery W.R."/>
            <person name="Keene A."/>
            <person name="Ma L."/>
            <person name="Minx P."/>
            <person name="Murphy D."/>
            <person name="O'Quin K.E."/>
            <person name="Retaux S."/>
            <person name="Rohner N."/>
            <person name="Searle S.M."/>
            <person name="Stahl B.A."/>
            <person name="Tabin C."/>
            <person name="Volff J.N."/>
            <person name="Yoshizawa M."/>
            <person name="Warren W.C."/>
        </authorList>
    </citation>
    <scope>NUCLEOTIDE SEQUENCE [LARGE SCALE GENOMIC DNA]</scope>
    <source>
        <strain evidence="17">female</strain>
    </source>
</reference>
<dbReference type="GeneTree" id="ENSGT00940000154649"/>
<evidence type="ECO:0000256" key="8">
    <source>
        <dbReference type="ARBA" id="ARBA00022833"/>
    </source>
</evidence>
<dbReference type="InParanoid" id="A0A3B1J1L5"/>
<dbReference type="GO" id="GO:0003950">
    <property type="term" value="F:NAD+ poly-ADP-ribosyltransferase activity"/>
    <property type="evidence" value="ECO:0007669"/>
    <property type="project" value="InterPro"/>
</dbReference>
<evidence type="ECO:0000259" key="13">
    <source>
        <dbReference type="PROSITE" id="PS50103"/>
    </source>
</evidence>
<keyword evidence="9" id="KW-0539">Nucleus</keyword>
<keyword evidence="8 11" id="KW-0862">Zinc</keyword>
<feature type="compositionally biased region" description="Polar residues" evidence="12">
    <location>
        <begin position="923"/>
        <end position="936"/>
    </location>
</feature>
<evidence type="ECO:0000259" key="14">
    <source>
        <dbReference type="PROSITE" id="PS50918"/>
    </source>
</evidence>
<dbReference type="PROSITE" id="PS51059">
    <property type="entry name" value="PARP_CATALYTIC"/>
    <property type="match status" value="1"/>
</dbReference>
<dbReference type="SMART" id="SM00356">
    <property type="entry name" value="ZnF_C3H1"/>
    <property type="match status" value="3"/>
</dbReference>
<evidence type="ECO:0000259" key="15">
    <source>
        <dbReference type="PROSITE" id="PS51059"/>
    </source>
</evidence>
<keyword evidence="7 11" id="KW-0863">Zinc-finger</keyword>
<evidence type="ECO:0000256" key="5">
    <source>
        <dbReference type="ARBA" id="ARBA00022723"/>
    </source>
</evidence>
<evidence type="ECO:0000256" key="3">
    <source>
        <dbReference type="ARBA" id="ARBA00022490"/>
    </source>
</evidence>
<dbReference type="Ensembl" id="ENSAMXT00000045172.1">
    <property type="protein sequence ID" value="ENSAMXP00000036088.1"/>
    <property type="gene ID" value="ENSAMXG00000000821.2"/>
</dbReference>
<feature type="zinc finger region" description="C3H1-type" evidence="11">
    <location>
        <begin position="165"/>
        <end position="197"/>
    </location>
</feature>
<accession>A0A3B1J1L5</accession>
<feature type="compositionally biased region" description="Low complexity" evidence="12">
    <location>
        <begin position="1134"/>
        <end position="1168"/>
    </location>
</feature>
<comment type="similarity">
    <text evidence="10">Belongs to the ARTD/PARP family.</text>
</comment>
<dbReference type="Pfam" id="PF23466">
    <property type="entry name" value="WWE_4"/>
    <property type="match status" value="1"/>
</dbReference>
<keyword evidence="6" id="KW-0677">Repeat</keyword>
<dbReference type="Gene3D" id="3.90.228.10">
    <property type="match status" value="1"/>
</dbReference>
<dbReference type="SUPFAM" id="SSF117839">
    <property type="entry name" value="WWE domain"/>
    <property type="match status" value="1"/>
</dbReference>
<evidence type="ECO:0008006" key="18">
    <source>
        <dbReference type="Google" id="ProtNLM"/>
    </source>
</evidence>
<dbReference type="GO" id="GO:0008270">
    <property type="term" value="F:zinc ion binding"/>
    <property type="evidence" value="ECO:0007669"/>
    <property type="project" value="UniProtKB-KW"/>
</dbReference>
<dbReference type="PROSITE" id="PS50103">
    <property type="entry name" value="ZF_C3H1"/>
    <property type="match status" value="2"/>
</dbReference>
<feature type="domain" description="C3H1-type" evidence="13">
    <location>
        <begin position="165"/>
        <end position="197"/>
    </location>
</feature>
<protein>
    <recommendedName>
        <fullName evidence="18">Poly (ADP-ribose) polymerase family, member 12a</fullName>
    </recommendedName>
</protein>